<comment type="caution">
    <text evidence="2">The sequence shown here is derived from an EMBL/GenBank/DDBJ whole genome shotgun (WGS) entry which is preliminary data.</text>
</comment>
<dbReference type="AlphaFoldDB" id="A0A3D9S8I0"/>
<dbReference type="OrthoDB" id="2440830at2"/>
<reference evidence="2 3" key="1">
    <citation type="submission" date="2018-08" db="EMBL/GenBank/DDBJ databases">
        <title>Genomic Encyclopedia of Type Strains, Phase III (KMG-III): the genomes of soil and plant-associated and newly described type strains.</title>
        <authorList>
            <person name="Whitman W."/>
        </authorList>
    </citation>
    <scope>NUCLEOTIDE SEQUENCE [LARGE SCALE GENOMIC DNA]</scope>
    <source>
        <strain evidence="2 3">CGMCC 1.10966</strain>
    </source>
</reference>
<name>A0A3D9S8I0_9BACL</name>
<feature type="transmembrane region" description="Helical" evidence="1">
    <location>
        <begin position="31"/>
        <end position="48"/>
    </location>
</feature>
<accession>A0A3D9S8I0</accession>
<organism evidence="2 3">
    <name type="scientific">Paenibacillus taihuensis</name>
    <dbReference type="NCBI Taxonomy" id="1156355"/>
    <lineage>
        <taxon>Bacteria</taxon>
        <taxon>Bacillati</taxon>
        <taxon>Bacillota</taxon>
        <taxon>Bacilli</taxon>
        <taxon>Bacillales</taxon>
        <taxon>Paenibacillaceae</taxon>
        <taxon>Paenibacillus</taxon>
    </lineage>
</organism>
<dbReference type="Proteomes" id="UP000256304">
    <property type="component" value="Unassembled WGS sequence"/>
</dbReference>
<proteinExistence type="predicted"/>
<gene>
    <name evidence="2" type="ORF">A8990_107121</name>
</gene>
<keyword evidence="1" id="KW-0472">Membrane</keyword>
<evidence type="ECO:0000313" key="3">
    <source>
        <dbReference type="Proteomes" id="UP000256304"/>
    </source>
</evidence>
<keyword evidence="1" id="KW-0812">Transmembrane</keyword>
<evidence type="ECO:0000313" key="2">
    <source>
        <dbReference type="EMBL" id="REE89025.1"/>
    </source>
</evidence>
<dbReference type="EMBL" id="QTTN01000007">
    <property type="protein sequence ID" value="REE89025.1"/>
    <property type="molecule type" value="Genomic_DNA"/>
</dbReference>
<evidence type="ECO:0000256" key="1">
    <source>
        <dbReference type="SAM" id="Phobius"/>
    </source>
</evidence>
<dbReference type="RefSeq" id="WP_116188529.1">
    <property type="nucleotide sequence ID" value="NZ_QTTN01000007.1"/>
</dbReference>
<sequence length="79" mass="8874">MMWSLAGVVVLSGFFAALELPSLKGQKKERWTFWLLLILSTGLGMAYVSKLTIPNPLELIAFIFKPIGYWLHNVLPPAK</sequence>
<protein>
    <submittedName>
        <fullName evidence="2">Uncharacterized protein</fullName>
    </submittedName>
</protein>
<keyword evidence="3" id="KW-1185">Reference proteome</keyword>
<keyword evidence="1" id="KW-1133">Transmembrane helix</keyword>